<evidence type="ECO:0000256" key="5">
    <source>
        <dbReference type="ARBA" id="ARBA00022989"/>
    </source>
</evidence>
<evidence type="ECO:0000256" key="4">
    <source>
        <dbReference type="ARBA" id="ARBA00022692"/>
    </source>
</evidence>
<dbReference type="EMBL" id="PXYW01000029">
    <property type="protein sequence ID" value="PSR32987.1"/>
    <property type="molecule type" value="Genomic_DNA"/>
</dbReference>
<dbReference type="InterPro" id="IPR000620">
    <property type="entry name" value="EamA_dom"/>
</dbReference>
<feature type="domain" description="EamA" evidence="8">
    <location>
        <begin position="10"/>
        <end position="137"/>
    </location>
</feature>
<feature type="transmembrane region" description="Helical" evidence="7">
    <location>
        <begin position="6"/>
        <end position="29"/>
    </location>
</feature>
<feature type="transmembrane region" description="Helical" evidence="7">
    <location>
        <begin position="180"/>
        <end position="201"/>
    </location>
</feature>
<feature type="transmembrane region" description="Helical" evidence="7">
    <location>
        <begin position="95"/>
        <end position="115"/>
    </location>
</feature>
<dbReference type="GO" id="GO:0005886">
    <property type="term" value="C:plasma membrane"/>
    <property type="evidence" value="ECO:0007669"/>
    <property type="project" value="UniProtKB-SubCell"/>
</dbReference>
<feature type="transmembrane region" description="Helical" evidence="7">
    <location>
        <begin position="63"/>
        <end position="83"/>
    </location>
</feature>
<comment type="caution">
    <text evidence="9">The sequence shown here is derived from an EMBL/GenBank/DDBJ whole genome shotgun (WGS) entry which is preliminary data.</text>
</comment>
<name>A0A2T2XET3_9FIRM</name>
<feature type="transmembrane region" description="Helical" evidence="7">
    <location>
        <begin position="36"/>
        <end position="57"/>
    </location>
</feature>
<keyword evidence="6 7" id="KW-0472">Membrane</keyword>
<feature type="transmembrane region" description="Helical" evidence="7">
    <location>
        <begin position="268"/>
        <end position="284"/>
    </location>
</feature>
<dbReference type="AlphaFoldDB" id="A0A2T2XET3"/>
<evidence type="ECO:0000256" key="1">
    <source>
        <dbReference type="ARBA" id="ARBA00004651"/>
    </source>
</evidence>
<protein>
    <submittedName>
        <fullName evidence="9">EamA/RhaT family transporter</fullName>
    </submittedName>
</protein>
<dbReference type="SUPFAM" id="SSF103481">
    <property type="entry name" value="Multidrug resistance efflux transporter EmrE"/>
    <property type="match status" value="2"/>
</dbReference>
<evidence type="ECO:0000256" key="3">
    <source>
        <dbReference type="ARBA" id="ARBA00022475"/>
    </source>
</evidence>
<keyword evidence="4 7" id="KW-0812">Transmembrane</keyword>
<accession>A0A2T2XET3</accession>
<dbReference type="InterPro" id="IPR037185">
    <property type="entry name" value="EmrE-like"/>
</dbReference>
<reference evidence="9 10" key="1">
    <citation type="journal article" date="2014" name="BMC Genomics">
        <title>Comparison of environmental and isolate Sulfobacillus genomes reveals diverse carbon, sulfur, nitrogen, and hydrogen metabolisms.</title>
        <authorList>
            <person name="Justice N.B."/>
            <person name="Norman A."/>
            <person name="Brown C.T."/>
            <person name="Singh A."/>
            <person name="Thomas B.C."/>
            <person name="Banfield J.F."/>
        </authorList>
    </citation>
    <scope>NUCLEOTIDE SEQUENCE [LARGE SCALE GENOMIC DNA]</scope>
    <source>
        <strain evidence="9">AMDSBA4</strain>
    </source>
</reference>
<feature type="transmembrane region" description="Helical" evidence="7">
    <location>
        <begin position="240"/>
        <end position="261"/>
    </location>
</feature>
<gene>
    <name evidence="9" type="ORF">C7B46_12085</name>
</gene>
<evidence type="ECO:0000313" key="9">
    <source>
        <dbReference type="EMBL" id="PSR32987.1"/>
    </source>
</evidence>
<feature type="transmembrane region" description="Helical" evidence="7">
    <location>
        <begin position="127"/>
        <end position="148"/>
    </location>
</feature>
<proteinExistence type="inferred from homology"/>
<dbReference type="Pfam" id="PF00892">
    <property type="entry name" value="EamA"/>
    <property type="match status" value="2"/>
</dbReference>
<dbReference type="PANTHER" id="PTHR32322:SF18">
    <property type="entry name" value="S-ADENOSYLMETHIONINE_S-ADENOSYLHOMOCYSTEINE TRANSPORTER"/>
    <property type="match status" value="1"/>
</dbReference>
<dbReference type="InterPro" id="IPR050638">
    <property type="entry name" value="AA-Vitamin_Transporters"/>
</dbReference>
<evidence type="ECO:0000313" key="10">
    <source>
        <dbReference type="Proteomes" id="UP000242972"/>
    </source>
</evidence>
<comment type="similarity">
    <text evidence="2">Belongs to the EamA transporter family.</text>
</comment>
<sequence length="294" mass="31158">MKPKLGNIGVLVLMNLIWAAAYPVTAIALHGMTAQFLTLVRLGVGGFVLIPFLWVGAKSPWNWHTVGWSFVLGIVGFSLPVYLQSLGLYLSSPAMAAMSIALEPLATAVIAAVWLKESLGAGRKWALGSAVVGVWAIAGFPTVGHLGYLSGDLSLLAAVLCFATYNVFSSRLAAKLSAPTANTATLLGGFIGIVPVWLLTGAKMPKTWIHGELWALLYLALLATALAYYLWMFAVSSVPVALAALFLYLQPILGVLLSVIITHTTLTASFYIGSVLIMLALYLGRESAPKTPLA</sequence>
<evidence type="ECO:0000256" key="2">
    <source>
        <dbReference type="ARBA" id="ARBA00007362"/>
    </source>
</evidence>
<keyword evidence="3" id="KW-1003">Cell membrane</keyword>
<evidence type="ECO:0000256" key="6">
    <source>
        <dbReference type="ARBA" id="ARBA00023136"/>
    </source>
</evidence>
<comment type="subcellular location">
    <subcellularLocation>
        <location evidence="1">Cell membrane</location>
        <topology evidence="1">Multi-pass membrane protein</topology>
    </subcellularLocation>
</comment>
<feature type="domain" description="EamA" evidence="8">
    <location>
        <begin position="150"/>
        <end position="283"/>
    </location>
</feature>
<dbReference type="Proteomes" id="UP000242972">
    <property type="component" value="Unassembled WGS sequence"/>
</dbReference>
<feature type="transmembrane region" description="Helical" evidence="7">
    <location>
        <begin position="213"/>
        <end position="234"/>
    </location>
</feature>
<keyword evidence="5 7" id="KW-1133">Transmembrane helix</keyword>
<organism evidence="9 10">
    <name type="scientific">Sulfobacillus benefaciens</name>
    <dbReference type="NCBI Taxonomy" id="453960"/>
    <lineage>
        <taxon>Bacteria</taxon>
        <taxon>Bacillati</taxon>
        <taxon>Bacillota</taxon>
        <taxon>Clostridia</taxon>
        <taxon>Eubacteriales</taxon>
        <taxon>Clostridiales Family XVII. Incertae Sedis</taxon>
        <taxon>Sulfobacillus</taxon>
    </lineage>
</organism>
<dbReference type="PANTHER" id="PTHR32322">
    <property type="entry name" value="INNER MEMBRANE TRANSPORTER"/>
    <property type="match status" value="1"/>
</dbReference>
<evidence type="ECO:0000259" key="8">
    <source>
        <dbReference type="Pfam" id="PF00892"/>
    </source>
</evidence>
<evidence type="ECO:0000256" key="7">
    <source>
        <dbReference type="SAM" id="Phobius"/>
    </source>
</evidence>